<feature type="domain" description="UEV" evidence="2">
    <location>
        <begin position="1"/>
        <end position="77"/>
    </location>
</feature>
<dbReference type="GO" id="GO:0015031">
    <property type="term" value="P:protein transport"/>
    <property type="evidence" value="ECO:0007669"/>
    <property type="project" value="InterPro"/>
</dbReference>
<dbReference type="InterPro" id="IPR016135">
    <property type="entry name" value="UBQ-conjugating_enzyme/RWD"/>
</dbReference>
<dbReference type="GO" id="GO:0000813">
    <property type="term" value="C:ESCRT I complex"/>
    <property type="evidence" value="ECO:0007669"/>
    <property type="project" value="TreeGrafter"/>
</dbReference>
<dbReference type="InterPro" id="IPR008883">
    <property type="entry name" value="UEV_N"/>
</dbReference>
<keyword evidence="4" id="KW-1185">Reference proteome</keyword>
<gene>
    <name evidence="3" type="ORF">DPMN_044568</name>
</gene>
<protein>
    <recommendedName>
        <fullName evidence="2">UEV domain-containing protein</fullName>
    </recommendedName>
</protein>
<feature type="region of interest" description="Disordered" evidence="1">
    <location>
        <begin position="76"/>
        <end position="132"/>
    </location>
</feature>
<evidence type="ECO:0000259" key="2">
    <source>
        <dbReference type="PROSITE" id="PS51322"/>
    </source>
</evidence>
<dbReference type="GO" id="GO:0043130">
    <property type="term" value="F:ubiquitin binding"/>
    <property type="evidence" value="ECO:0007669"/>
    <property type="project" value="TreeGrafter"/>
</dbReference>
<dbReference type="CDD" id="cd11685">
    <property type="entry name" value="UEV_TSG101-like"/>
    <property type="match status" value="1"/>
</dbReference>
<dbReference type="Gene3D" id="3.10.110.10">
    <property type="entry name" value="Ubiquitin Conjugating Enzyme"/>
    <property type="match status" value="1"/>
</dbReference>
<organism evidence="3 4">
    <name type="scientific">Dreissena polymorpha</name>
    <name type="common">Zebra mussel</name>
    <name type="synonym">Mytilus polymorpha</name>
    <dbReference type="NCBI Taxonomy" id="45954"/>
    <lineage>
        <taxon>Eukaryota</taxon>
        <taxon>Metazoa</taxon>
        <taxon>Spiralia</taxon>
        <taxon>Lophotrochozoa</taxon>
        <taxon>Mollusca</taxon>
        <taxon>Bivalvia</taxon>
        <taxon>Autobranchia</taxon>
        <taxon>Heteroconchia</taxon>
        <taxon>Euheterodonta</taxon>
        <taxon>Imparidentia</taxon>
        <taxon>Neoheterodontei</taxon>
        <taxon>Myida</taxon>
        <taxon>Dreissenoidea</taxon>
        <taxon>Dreissenidae</taxon>
        <taxon>Dreissena</taxon>
    </lineage>
</organism>
<dbReference type="PROSITE" id="PS51322">
    <property type="entry name" value="UEV"/>
    <property type="match status" value="1"/>
</dbReference>
<dbReference type="Pfam" id="PF05743">
    <property type="entry name" value="UEV"/>
    <property type="match status" value="1"/>
</dbReference>
<dbReference type="Proteomes" id="UP000828390">
    <property type="component" value="Unassembled WGS sequence"/>
</dbReference>
<evidence type="ECO:0000256" key="1">
    <source>
        <dbReference type="SAM" id="MobiDB-lite"/>
    </source>
</evidence>
<accession>A0A9D4D4E8</accession>
<evidence type="ECO:0000313" key="3">
    <source>
        <dbReference type="EMBL" id="KAH3737969.1"/>
    </source>
</evidence>
<dbReference type="GO" id="GO:0008333">
    <property type="term" value="P:endosome to lysosome transport"/>
    <property type="evidence" value="ECO:0007669"/>
    <property type="project" value="TreeGrafter"/>
</dbReference>
<reference evidence="3" key="1">
    <citation type="journal article" date="2019" name="bioRxiv">
        <title>The Genome of the Zebra Mussel, Dreissena polymorpha: A Resource for Invasive Species Research.</title>
        <authorList>
            <person name="McCartney M.A."/>
            <person name="Auch B."/>
            <person name="Kono T."/>
            <person name="Mallez S."/>
            <person name="Zhang Y."/>
            <person name="Obille A."/>
            <person name="Becker A."/>
            <person name="Abrahante J.E."/>
            <person name="Garbe J."/>
            <person name="Badalamenti J.P."/>
            <person name="Herman A."/>
            <person name="Mangelson H."/>
            <person name="Liachko I."/>
            <person name="Sullivan S."/>
            <person name="Sone E.D."/>
            <person name="Koren S."/>
            <person name="Silverstein K.A.T."/>
            <person name="Beckman K.B."/>
            <person name="Gohl D.M."/>
        </authorList>
    </citation>
    <scope>NUCLEOTIDE SEQUENCE</scope>
    <source>
        <strain evidence="3">Duluth1</strain>
        <tissue evidence="3">Whole animal</tissue>
    </source>
</reference>
<comment type="caution">
    <text evidence="3">The sequence shown here is derived from an EMBL/GenBank/DDBJ whole genome shotgun (WGS) entry which is preliminary data.</text>
</comment>
<sequence>MDTHPCSAPIVFVTPTATMQINSGRYVDQNGKTGVVPGFPERGSYFLICFQPNSDLLGLLQILSIVFGEEPPLYARQEAINQPPPPVYPRTQPTNQTPPPVPARSQPSKLTPPPRYPTKRTPNPHAGGKQTKWLLATLY</sequence>
<dbReference type="InterPro" id="IPR052070">
    <property type="entry name" value="ESCRT-I_UEV_domain"/>
</dbReference>
<dbReference type="PANTHER" id="PTHR23306:SF3">
    <property type="entry name" value="TUMOR SUPPRESSOR PROTEIN 101"/>
    <property type="match status" value="1"/>
</dbReference>
<dbReference type="SUPFAM" id="SSF54495">
    <property type="entry name" value="UBC-like"/>
    <property type="match status" value="1"/>
</dbReference>
<dbReference type="PANTHER" id="PTHR23306">
    <property type="entry name" value="TUMOR SUSCEPTIBILITY GENE 101 PROTEIN-RELATED"/>
    <property type="match status" value="1"/>
</dbReference>
<proteinExistence type="predicted"/>
<dbReference type="EMBL" id="JAIWYP010000011">
    <property type="protein sequence ID" value="KAH3737969.1"/>
    <property type="molecule type" value="Genomic_DNA"/>
</dbReference>
<dbReference type="AlphaFoldDB" id="A0A9D4D4E8"/>
<reference evidence="3" key="2">
    <citation type="submission" date="2020-11" db="EMBL/GenBank/DDBJ databases">
        <authorList>
            <person name="McCartney M.A."/>
            <person name="Auch B."/>
            <person name="Kono T."/>
            <person name="Mallez S."/>
            <person name="Becker A."/>
            <person name="Gohl D.M."/>
            <person name="Silverstein K.A.T."/>
            <person name="Koren S."/>
            <person name="Bechman K.B."/>
            <person name="Herman A."/>
            <person name="Abrahante J.E."/>
            <person name="Garbe J."/>
        </authorList>
    </citation>
    <scope>NUCLEOTIDE SEQUENCE</scope>
    <source>
        <strain evidence="3">Duluth1</strain>
        <tissue evidence="3">Whole animal</tissue>
    </source>
</reference>
<name>A0A9D4D4E8_DREPO</name>
<evidence type="ECO:0000313" key="4">
    <source>
        <dbReference type="Proteomes" id="UP000828390"/>
    </source>
</evidence>